<dbReference type="EMBL" id="OW240923">
    <property type="protein sequence ID" value="CAH2323906.1"/>
    <property type="molecule type" value="Genomic_DNA"/>
</dbReference>
<dbReference type="InterPro" id="IPR056771">
    <property type="entry name" value="FH3_FHOD1-3-like"/>
</dbReference>
<evidence type="ECO:0000259" key="3">
    <source>
        <dbReference type="PROSITE" id="PS51231"/>
    </source>
</evidence>
<feature type="region of interest" description="Disordered" evidence="2">
    <location>
        <begin position="325"/>
        <end position="370"/>
    </location>
</feature>
<dbReference type="InterPro" id="IPR016024">
    <property type="entry name" value="ARM-type_fold"/>
</dbReference>
<proteinExistence type="predicted"/>
<dbReference type="GO" id="GO:0030866">
    <property type="term" value="P:cortical actin cytoskeleton organization"/>
    <property type="evidence" value="ECO:0007669"/>
    <property type="project" value="TreeGrafter"/>
</dbReference>
<dbReference type="Pfam" id="PF24959">
    <property type="entry name" value="FH3_FHOD1-3"/>
    <property type="match status" value="1"/>
</dbReference>
<evidence type="ECO:0000259" key="4">
    <source>
        <dbReference type="PROSITE" id="PS51232"/>
    </source>
</evidence>
<feature type="compositionally biased region" description="Low complexity" evidence="2">
    <location>
        <begin position="271"/>
        <end position="285"/>
    </location>
</feature>
<dbReference type="PROSITE" id="PS51232">
    <property type="entry name" value="GBD_FH3"/>
    <property type="match status" value="1"/>
</dbReference>
<evidence type="ECO:0000313" key="6">
    <source>
        <dbReference type="EMBL" id="CAH2323906.1"/>
    </source>
</evidence>
<feature type="region of interest" description="Disordered" evidence="2">
    <location>
        <begin position="148"/>
        <end position="291"/>
    </location>
</feature>
<feature type="compositionally biased region" description="Basic residues" evidence="2">
    <location>
        <begin position="1079"/>
        <end position="1093"/>
    </location>
</feature>
<feature type="region of interest" description="Disordered" evidence="2">
    <location>
        <begin position="957"/>
        <end position="1093"/>
    </location>
</feature>
<feature type="compositionally biased region" description="Polar residues" evidence="2">
    <location>
        <begin position="1011"/>
        <end position="1022"/>
    </location>
</feature>
<evidence type="ECO:0000256" key="2">
    <source>
        <dbReference type="SAM" id="MobiDB-lite"/>
    </source>
</evidence>
<evidence type="ECO:0000313" key="7">
    <source>
        <dbReference type="Proteomes" id="UP001295444"/>
    </source>
</evidence>
<dbReference type="InterPro" id="IPR015425">
    <property type="entry name" value="FH2_Formin"/>
</dbReference>
<evidence type="ECO:0000256" key="1">
    <source>
        <dbReference type="ARBA" id="ARBA00023203"/>
    </source>
</evidence>
<dbReference type="Gene3D" id="1.20.58.2220">
    <property type="entry name" value="Formin, FH2 domain"/>
    <property type="match status" value="1"/>
</dbReference>
<reference evidence="6" key="1">
    <citation type="submission" date="2022-03" db="EMBL/GenBank/DDBJ databases">
        <authorList>
            <person name="Alioto T."/>
            <person name="Alioto T."/>
            <person name="Gomez Garrido J."/>
        </authorList>
    </citation>
    <scope>NUCLEOTIDE SEQUENCE</scope>
</reference>
<dbReference type="InterPro" id="IPR014767">
    <property type="entry name" value="DAD_dom"/>
</dbReference>
<feature type="compositionally biased region" description="Polar residues" evidence="2">
    <location>
        <begin position="192"/>
        <end position="210"/>
    </location>
</feature>
<dbReference type="Gene3D" id="1.25.10.10">
    <property type="entry name" value="Leucine-rich Repeat Variant"/>
    <property type="match status" value="1"/>
</dbReference>
<dbReference type="SUPFAM" id="SSF101447">
    <property type="entry name" value="Formin homology 2 domain (FH2 domain)"/>
    <property type="match status" value="1"/>
</dbReference>
<feature type="domain" description="GBD/FH3" evidence="4">
    <location>
        <begin position="1"/>
        <end position="257"/>
    </location>
</feature>
<feature type="region of interest" description="Disordered" evidence="2">
    <location>
        <begin position="393"/>
        <end position="428"/>
    </location>
</feature>
<dbReference type="PANTHER" id="PTHR45920">
    <property type="entry name" value="FORMIN HOMOLOGY 2 DOMAIN CONTAINING, ISOFORM I"/>
    <property type="match status" value="1"/>
</dbReference>
<feature type="compositionally biased region" description="Polar residues" evidence="2">
    <location>
        <begin position="1064"/>
        <end position="1074"/>
    </location>
</feature>
<sequence>MLFVDGMNGVINHNDTIQWLYTLCGSPYRLVVKTALKLLIVFVEYADSNAPLLIKAVNTVDHNRGTKSWSNLIDILEEKNGADSELLVFSMTLINKTLAALPDQDSFYDVTDCLEQQGMEKIIQRILNNKATDPDLKQRLGMYENALKLEDEDSEESSGGSRKDRRKNSLGVEEVRRSRRSLGTSAEAWAKINSTSAPGKPLSENSSPVSPASKPPIVPGVCIVPPSPPKQPPAEETSLTPASGQTDPVDENTDEPTHDVSTEAQPPGSENGSNYHSSSNFSLSKSDPDSLADRSIFKNRFLENLAATELEKMSALSKGRQEILAEAVRGGEKESEEETPNVQEEASSEDSSREVSPECVPPPTTDRTTSKTFMMEMLHPKTQNGLEPQTELLGARSCPSNEPLRSPRERRRSPLIKAENDENEISPKKSTTDVVLENRTSALRAQFSIDAETNAKNLEKTLMIPFKKSSEVLWEQSAPPQQMELKIKDLDFSDLCEEEDFDVLDFDNTENVSAGRASAANFVPPPPPLSGMSFPPPPPPMLGCPGLSCLPPPPPSARASHLPPPPPAPPSFTGMSHESCTGTFNKKRKTLKLFWKEMKDTSGTSRGKFGKGTVWESLDKVLVDTEKLEHLFESKAKELATSKKGADLKKQTLVVLDPKRSNAINIGLTVLPPVHIIKTAILNFDEYAINKEGIEKILTMIPTEEEKQKIQDAQLATPDVPLGSAEQFLLTLSSISGLAARLQLWAFKLDYEPMEKEIADPLYDLKLGMEQLSKNKTFKLILSSLLAVGNFLNGSNAKGFDLSYLEKVSEVKDTVHRQTLLHHMCNLVTEKFPDTSDLYSEIPAITRSSKVDFDELADTLIELERRCRESWDSLKVISKHETKSGLRNKMNDFLKSCTEKIVILKIVHRRMLNRFRSFLLYLGYTYSAARDTKITYFCKIISEFALEYRTTRDRVLQQKQKRAAYRERNKTRGRMITETAKFSGAAGTTENSPAITSTRLHSQSPEDGHENMTNILISSGDQQTRRSRGVRSLGRSSPPDLSGNKEEPGGTSDASDEIMDRLVQSVTQNPNQRVVNPKERKRSRANRKSLRRTLKSGLSEDLVQALGLAKSSEMSV</sequence>
<feature type="compositionally biased region" description="Polar residues" evidence="2">
    <location>
        <begin position="237"/>
        <end position="246"/>
    </location>
</feature>
<dbReference type="PROSITE" id="PS51231">
    <property type="entry name" value="DAD"/>
    <property type="match status" value="1"/>
</dbReference>
<evidence type="ECO:0000259" key="5">
    <source>
        <dbReference type="PROSITE" id="PS51444"/>
    </source>
</evidence>
<dbReference type="GO" id="GO:0005856">
    <property type="term" value="C:cytoskeleton"/>
    <property type="evidence" value="ECO:0007669"/>
    <property type="project" value="TreeGrafter"/>
</dbReference>
<name>A0AAD1TC22_PELCU</name>
<dbReference type="SMART" id="SM00498">
    <property type="entry name" value="FH2"/>
    <property type="match status" value="1"/>
</dbReference>
<dbReference type="InterPro" id="IPR042201">
    <property type="entry name" value="FH2_Formin_sf"/>
</dbReference>
<feature type="compositionally biased region" description="Polar residues" evidence="2">
    <location>
        <begin position="986"/>
        <end position="1003"/>
    </location>
</feature>
<feature type="domain" description="DAD" evidence="3">
    <location>
        <begin position="1052"/>
        <end position="1085"/>
    </location>
</feature>
<dbReference type="Pfam" id="PF02181">
    <property type="entry name" value="FH2"/>
    <property type="match status" value="1"/>
</dbReference>
<dbReference type="InterPro" id="IPR014768">
    <property type="entry name" value="GBD/FH3_dom"/>
</dbReference>
<dbReference type="Proteomes" id="UP001295444">
    <property type="component" value="Chromosome 12"/>
</dbReference>
<dbReference type="InterPro" id="IPR011989">
    <property type="entry name" value="ARM-like"/>
</dbReference>
<dbReference type="PROSITE" id="PS51444">
    <property type="entry name" value="FH2"/>
    <property type="match status" value="1"/>
</dbReference>
<dbReference type="SUPFAM" id="SSF48371">
    <property type="entry name" value="ARM repeat"/>
    <property type="match status" value="1"/>
</dbReference>
<accession>A0AAD1TC22</accession>
<organism evidence="6 7">
    <name type="scientific">Pelobates cultripes</name>
    <name type="common">Western spadefoot toad</name>
    <dbReference type="NCBI Taxonomy" id="61616"/>
    <lineage>
        <taxon>Eukaryota</taxon>
        <taxon>Metazoa</taxon>
        <taxon>Chordata</taxon>
        <taxon>Craniata</taxon>
        <taxon>Vertebrata</taxon>
        <taxon>Euteleostomi</taxon>
        <taxon>Amphibia</taxon>
        <taxon>Batrachia</taxon>
        <taxon>Anura</taxon>
        <taxon>Pelobatoidea</taxon>
        <taxon>Pelobatidae</taxon>
        <taxon>Pelobates</taxon>
    </lineage>
</organism>
<dbReference type="GO" id="GO:0005737">
    <property type="term" value="C:cytoplasm"/>
    <property type="evidence" value="ECO:0007669"/>
    <property type="project" value="TreeGrafter"/>
</dbReference>
<dbReference type="AlphaFoldDB" id="A0AAD1TC22"/>
<feature type="domain" description="FH2" evidence="5">
    <location>
        <begin position="580"/>
        <end position="974"/>
    </location>
</feature>
<dbReference type="PANTHER" id="PTHR45920:SF2">
    <property type="entry name" value="FH1_FH2 DOMAIN-CONTAINING PROTEIN 1"/>
    <property type="match status" value="1"/>
</dbReference>
<gene>
    <name evidence="6" type="ORF">PECUL_23A021337</name>
</gene>
<keyword evidence="1" id="KW-0009">Actin-binding</keyword>
<keyword evidence="7" id="KW-1185">Reference proteome</keyword>
<protein>
    <submittedName>
        <fullName evidence="6">FH1 FH2 domain-containing 1</fullName>
    </submittedName>
</protein>
<dbReference type="GO" id="GO:0051015">
    <property type="term" value="F:actin filament binding"/>
    <property type="evidence" value="ECO:0007669"/>
    <property type="project" value="TreeGrafter"/>
</dbReference>